<evidence type="ECO:0000313" key="1">
    <source>
        <dbReference type="EMBL" id="RAK29779.1"/>
    </source>
</evidence>
<dbReference type="AlphaFoldDB" id="A0A327Z369"/>
<organism evidence="1 2">
    <name type="scientific">Actinoplanes lutulentus</name>
    <dbReference type="NCBI Taxonomy" id="1287878"/>
    <lineage>
        <taxon>Bacteria</taxon>
        <taxon>Bacillati</taxon>
        <taxon>Actinomycetota</taxon>
        <taxon>Actinomycetes</taxon>
        <taxon>Micromonosporales</taxon>
        <taxon>Micromonosporaceae</taxon>
        <taxon>Actinoplanes</taxon>
    </lineage>
</organism>
<dbReference type="EMBL" id="QLMJ01000017">
    <property type="protein sequence ID" value="RAK29779.1"/>
    <property type="molecule type" value="Genomic_DNA"/>
</dbReference>
<evidence type="ECO:0000313" key="2">
    <source>
        <dbReference type="Proteomes" id="UP000249341"/>
    </source>
</evidence>
<proteinExistence type="predicted"/>
<dbReference type="InterPro" id="IPR016888">
    <property type="entry name" value="UCP028498"/>
</dbReference>
<sequence>MEDVAHEATTTTWTTGELTAIGRAEELGLASRRPDGTLRPYVTMWVVRAGDDLYVRSARGPANPWYARALRSGTGRIRAGGLEREVTFDQPASGVHAGIDAAYHAKYDRYGPAIVGSVVGQDAAAVTIRLLPIS</sequence>
<gene>
    <name evidence="1" type="ORF">B0I29_117105</name>
</gene>
<dbReference type="OrthoDB" id="162563at2"/>
<name>A0A327Z369_9ACTN</name>
<protein>
    <recommendedName>
        <fullName evidence="3">DUF2255 family protein</fullName>
    </recommendedName>
</protein>
<dbReference type="Proteomes" id="UP000249341">
    <property type="component" value="Unassembled WGS sequence"/>
</dbReference>
<dbReference type="RefSeq" id="WP_111652744.1">
    <property type="nucleotide sequence ID" value="NZ_JACHWI010000013.1"/>
</dbReference>
<comment type="caution">
    <text evidence="1">The sequence shown here is derived from an EMBL/GenBank/DDBJ whole genome shotgun (WGS) entry which is preliminary data.</text>
</comment>
<evidence type="ECO:0008006" key="3">
    <source>
        <dbReference type="Google" id="ProtNLM"/>
    </source>
</evidence>
<dbReference type="Pfam" id="PF10012">
    <property type="entry name" value="DUF2255"/>
    <property type="match status" value="1"/>
</dbReference>
<keyword evidence="2" id="KW-1185">Reference proteome</keyword>
<accession>A0A327Z369</accession>
<reference evidence="1 2" key="1">
    <citation type="submission" date="2018-06" db="EMBL/GenBank/DDBJ databases">
        <title>Genomic Encyclopedia of Type Strains, Phase III (KMG-III): the genomes of soil and plant-associated and newly described type strains.</title>
        <authorList>
            <person name="Whitman W."/>
        </authorList>
    </citation>
    <scope>NUCLEOTIDE SEQUENCE [LARGE SCALE GENOMIC DNA]</scope>
    <source>
        <strain evidence="1 2">CGMCC 4.7090</strain>
    </source>
</reference>